<dbReference type="InterPro" id="IPR002110">
    <property type="entry name" value="Ankyrin_rpt"/>
</dbReference>
<dbReference type="SMART" id="SM00248">
    <property type="entry name" value="ANK"/>
    <property type="match status" value="9"/>
</dbReference>
<sequence length="590" mass="65982">MLAAKNGHADVVKVFLEFGVDPNPRTGFHRESSTWYGNPLTAAAEHGHEEVVRLLADHGVDLEFSDTHMYSAYPYPGIPVIPDVIVEVEQSLCLATWKRHVPVVNFLLERGCNPHAEGQEHTAVSRAVFRDLDILKMFVEARPKLKLTNYDPNPLEAAVEGGNVAAAKFLLAAEPRLVPSGRRAFELFQLAAQIQSPEFAELILERIDVEKALRKGNWTECRHLVLGAASAGLEDLMKRLKEVGRLFKQSPGSELNLPLCSAIEKGRVGMVKLLLDYGADPNGPRPLQRNLHSLWHNPHPLQRVLDAWLLFPEEHSPLLEAYKEITKTLDVFHMMLEECRDLDDCRINELLRESVKQGEEAFELALTHLKVELQPGREAHQEILAQAAIYVDVPILKRFLDAGFDVNSRELGNGEDGFQRLTLLGLVATAQPDETDRETAELFGEPDVYIEDPVSTARWDEKVRQAANFLVERGADIESLDETGQTSSLFTLVSISNEFEASTSKGVKLLLDLGANPFFTNEDGDTALTEAAELSDISIVKVLVEFFEKQGDAAFQQVKESVVRAATTTPSPQISKLLWHYYWPRVYPFP</sequence>
<evidence type="ECO:0000256" key="2">
    <source>
        <dbReference type="ARBA" id="ARBA00023043"/>
    </source>
</evidence>
<dbReference type="OrthoDB" id="366390at2759"/>
<gene>
    <name evidence="4" type="ORF">PENDEC_c003G01263</name>
</gene>
<evidence type="ECO:0000313" key="4">
    <source>
        <dbReference type="EMBL" id="OQD76986.1"/>
    </source>
</evidence>
<organism evidence="4 5">
    <name type="scientific">Penicillium decumbens</name>
    <dbReference type="NCBI Taxonomy" id="69771"/>
    <lineage>
        <taxon>Eukaryota</taxon>
        <taxon>Fungi</taxon>
        <taxon>Dikarya</taxon>
        <taxon>Ascomycota</taxon>
        <taxon>Pezizomycotina</taxon>
        <taxon>Eurotiomycetes</taxon>
        <taxon>Eurotiomycetidae</taxon>
        <taxon>Eurotiales</taxon>
        <taxon>Aspergillaceae</taxon>
        <taxon>Penicillium</taxon>
    </lineage>
</organism>
<dbReference type="Pfam" id="PF12796">
    <property type="entry name" value="Ank_2"/>
    <property type="match status" value="1"/>
</dbReference>
<dbReference type="PANTHER" id="PTHR24198">
    <property type="entry name" value="ANKYRIN REPEAT AND PROTEIN KINASE DOMAIN-CONTAINING PROTEIN"/>
    <property type="match status" value="1"/>
</dbReference>
<comment type="caution">
    <text evidence="4">The sequence shown here is derived from an EMBL/GenBank/DDBJ whole genome shotgun (WGS) entry which is preliminary data.</text>
</comment>
<keyword evidence="2 3" id="KW-0040">ANK repeat</keyword>
<evidence type="ECO:0000313" key="5">
    <source>
        <dbReference type="Proteomes" id="UP000191522"/>
    </source>
</evidence>
<dbReference type="PROSITE" id="PS50297">
    <property type="entry name" value="ANK_REP_REGION"/>
    <property type="match status" value="2"/>
</dbReference>
<dbReference type="PROSITE" id="PS50088">
    <property type="entry name" value="ANK_REPEAT"/>
    <property type="match status" value="2"/>
</dbReference>
<feature type="repeat" description="ANK" evidence="3">
    <location>
        <begin position="1"/>
        <end position="27"/>
    </location>
</feature>
<evidence type="ECO:0000256" key="1">
    <source>
        <dbReference type="ARBA" id="ARBA00022737"/>
    </source>
</evidence>
<dbReference type="SUPFAM" id="SSF48403">
    <property type="entry name" value="Ankyrin repeat"/>
    <property type="match status" value="2"/>
</dbReference>
<keyword evidence="5" id="KW-1185">Reference proteome</keyword>
<dbReference type="Proteomes" id="UP000191522">
    <property type="component" value="Unassembled WGS sequence"/>
</dbReference>
<keyword evidence="1" id="KW-0677">Repeat</keyword>
<dbReference type="OMA" id="YQCHPLL"/>
<name>A0A1V6PKC1_PENDC</name>
<dbReference type="InterPro" id="IPR036770">
    <property type="entry name" value="Ankyrin_rpt-contain_sf"/>
</dbReference>
<accession>A0A1V6PKC1</accession>
<dbReference type="PANTHER" id="PTHR24198:SF165">
    <property type="entry name" value="ANKYRIN REPEAT-CONTAINING PROTEIN-RELATED"/>
    <property type="match status" value="1"/>
</dbReference>
<dbReference type="STRING" id="69771.A0A1V6PKC1"/>
<proteinExistence type="predicted"/>
<dbReference type="AlphaFoldDB" id="A0A1V6PKC1"/>
<dbReference type="Gene3D" id="1.25.40.20">
    <property type="entry name" value="Ankyrin repeat-containing domain"/>
    <property type="match status" value="3"/>
</dbReference>
<dbReference type="Pfam" id="PF00023">
    <property type="entry name" value="Ank"/>
    <property type="match status" value="1"/>
</dbReference>
<dbReference type="EMBL" id="MDYL01000003">
    <property type="protein sequence ID" value="OQD76986.1"/>
    <property type="molecule type" value="Genomic_DNA"/>
</dbReference>
<protein>
    <submittedName>
        <fullName evidence="4">Uncharacterized protein</fullName>
    </submittedName>
</protein>
<reference evidence="5" key="1">
    <citation type="journal article" date="2017" name="Nat. Microbiol.">
        <title>Global analysis of biosynthetic gene clusters reveals vast potential of secondary metabolite production in Penicillium species.</title>
        <authorList>
            <person name="Nielsen J.C."/>
            <person name="Grijseels S."/>
            <person name="Prigent S."/>
            <person name="Ji B."/>
            <person name="Dainat J."/>
            <person name="Nielsen K.F."/>
            <person name="Frisvad J.C."/>
            <person name="Workman M."/>
            <person name="Nielsen J."/>
        </authorList>
    </citation>
    <scope>NUCLEOTIDE SEQUENCE [LARGE SCALE GENOMIC DNA]</scope>
    <source>
        <strain evidence="5">IBT 11843</strain>
    </source>
</reference>
<evidence type="ECO:0000256" key="3">
    <source>
        <dbReference type="PROSITE-ProRule" id="PRU00023"/>
    </source>
</evidence>
<feature type="repeat" description="ANK" evidence="3">
    <location>
        <begin position="38"/>
        <end position="67"/>
    </location>
</feature>